<organism evidence="1 2">
    <name type="scientific">Hominisplanchenecus murintestinalis</name>
    <dbReference type="NCBI Taxonomy" id="2941517"/>
    <lineage>
        <taxon>Bacteria</taxon>
        <taxon>Bacillati</taxon>
        <taxon>Bacillota</taxon>
        <taxon>Clostridia</taxon>
        <taxon>Lachnospirales</taxon>
        <taxon>Lachnospiraceae</taxon>
        <taxon>Hominisplanchenecus</taxon>
    </lineage>
</organism>
<sequence length="290" mass="33457">MNGNNIEMLQETLQMNPGGGVRHGTRAREEELCRKSSLLLSLESRRASQYYEYNRRFHSCMGSDAMIFTPEVEIIRNENGNLLDETVIVAVLTCVVPMVRQGKEGMSEKEYQNMVYNRIVGMLKCAAYFGYKNLVLGAWGCGAFGNDAHVMSDLFYKALKEMEYNGLREKDFFRKIDFAVLDRTADQYNFKEFFRNFAFDNFYRDENREETDAALQRIKETEAYLDKIRGSLIGGAIGDALGYPVEFYSENEIFTRYGESGIQEFERTDGHNRSFCQAFGEWGKRPGQYT</sequence>
<evidence type="ECO:0000313" key="2">
    <source>
        <dbReference type="Proteomes" id="UP000307720"/>
    </source>
</evidence>
<dbReference type="Proteomes" id="UP000307720">
    <property type="component" value="Unassembled WGS sequence"/>
</dbReference>
<protein>
    <submittedName>
        <fullName evidence="1">TIGR02452 family protein</fullName>
    </submittedName>
</protein>
<dbReference type="EMBL" id="SRZB01000035">
    <property type="protein sequence ID" value="TGX97233.1"/>
    <property type="molecule type" value="Genomic_DNA"/>
</dbReference>
<keyword evidence="2" id="KW-1185">Reference proteome</keyword>
<gene>
    <name evidence="1" type="ORF">E5357_13200</name>
</gene>
<comment type="caution">
    <text evidence="1">The sequence shown here is derived from an EMBL/GenBank/DDBJ whole genome shotgun (WGS) entry which is preliminary data.</text>
</comment>
<reference evidence="1" key="1">
    <citation type="submission" date="2019-04" db="EMBL/GenBank/DDBJ databases">
        <title>Microbes associate with the intestines of laboratory mice.</title>
        <authorList>
            <person name="Navarre W."/>
            <person name="Wong E."/>
            <person name="Huang K."/>
            <person name="Tropini C."/>
            <person name="Ng K."/>
            <person name="Yu B."/>
        </authorList>
    </citation>
    <scope>NUCLEOTIDE SEQUENCE</scope>
    <source>
        <strain evidence="1">NM72_1-8</strain>
    </source>
</reference>
<name>A0AC61QWW4_9FIRM</name>
<evidence type="ECO:0000313" key="1">
    <source>
        <dbReference type="EMBL" id="TGX97233.1"/>
    </source>
</evidence>
<proteinExistence type="predicted"/>
<accession>A0AC61QWW4</accession>